<reference evidence="11" key="1">
    <citation type="journal article" date="2013" name="Genome Announc.">
        <title>Draft genome sequence of the grapevine dieback fungus Eutypa lata UCR-EL1.</title>
        <authorList>
            <person name="Blanco-Ulate B."/>
            <person name="Rolshausen P.E."/>
            <person name="Cantu D."/>
        </authorList>
    </citation>
    <scope>NUCLEOTIDE SEQUENCE [LARGE SCALE GENOMIC DNA]</scope>
    <source>
        <strain evidence="11">UCR-EL1</strain>
    </source>
</reference>
<dbReference type="STRING" id="1287681.M7TFK6"/>
<dbReference type="Proteomes" id="UP000012174">
    <property type="component" value="Unassembled WGS sequence"/>
</dbReference>
<organism evidence="10 11">
    <name type="scientific">Eutypa lata (strain UCR-EL1)</name>
    <name type="common">Grapevine dieback disease fungus</name>
    <name type="synonym">Eutypa armeniacae</name>
    <dbReference type="NCBI Taxonomy" id="1287681"/>
    <lineage>
        <taxon>Eukaryota</taxon>
        <taxon>Fungi</taxon>
        <taxon>Dikarya</taxon>
        <taxon>Ascomycota</taxon>
        <taxon>Pezizomycotina</taxon>
        <taxon>Sordariomycetes</taxon>
        <taxon>Xylariomycetidae</taxon>
        <taxon>Xylariales</taxon>
        <taxon>Diatrypaceae</taxon>
        <taxon>Eutypa</taxon>
    </lineage>
</organism>
<dbReference type="GO" id="GO:0005634">
    <property type="term" value="C:nucleus"/>
    <property type="evidence" value="ECO:0007669"/>
    <property type="project" value="TreeGrafter"/>
</dbReference>
<keyword evidence="4 7" id="KW-0479">Metal-binding</keyword>
<evidence type="ECO:0000313" key="10">
    <source>
        <dbReference type="EMBL" id="EMR65495.1"/>
    </source>
</evidence>
<dbReference type="PANTHER" id="PTHR11085:SF6">
    <property type="entry name" value="NAD-DEPENDENT PROTEIN DEACETYLASE SIRTUIN-2"/>
    <property type="match status" value="1"/>
</dbReference>
<dbReference type="AlphaFoldDB" id="M7TFK6"/>
<dbReference type="GO" id="GO:0017136">
    <property type="term" value="F:histone deacetylase activity, NAD-dependent"/>
    <property type="evidence" value="ECO:0007669"/>
    <property type="project" value="TreeGrafter"/>
</dbReference>
<feature type="binding site" evidence="7">
    <location>
        <position position="812"/>
    </location>
    <ligand>
        <name>Zn(2+)</name>
        <dbReference type="ChEBI" id="CHEBI:29105"/>
    </ligand>
</feature>
<keyword evidence="11" id="KW-1185">Reference proteome</keyword>
<dbReference type="OMA" id="FHNYAYA"/>
<dbReference type="Pfam" id="PF00305">
    <property type="entry name" value="Lipoxygenase"/>
    <property type="match status" value="1"/>
</dbReference>
<dbReference type="InterPro" id="IPR026590">
    <property type="entry name" value="Ssirtuin_cat_dom"/>
</dbReference>
<dbReference type="SUPFAM" id="SSF52467">
    <property type="entry name" value="DHS-like NAD/FAD-binding domain"/>
    <property type="match status" value="1"/>
</dbReference>
<dbReference type="InterPro" id="IPR013819">
    <property type="entry name" value="LipOase_C"/>
</dbReference>
<dbReference type="SUPFAM" id="SSF48484">
    <property type="entry name" value="Lipoxigenase"/>
    <property type="match status" value="1"/>
</dbReference>
<evidence type="ECO:0000259" key="9">
    <source>
        <dbReference type="PROSITE" id="PS51393"/>
    </source>
</evidence>
<sequence length="940" mass="105209">MAAVAAPIVLTPGVAVVAESAAARVEQEKCEGEWPSDVKKVPIPVFDTGVFVTELINENILPKKFETTLTDEEHTAFHQNPESLLGKAKQQAEDRADRLVIYDLIERKYGSFMDTANFEPTIPSPLTLDQKKKFFVFTDPATDRFPPHLNLAANKPANADVSKAQGSTLSAADLFNKLRLAQLTTLLPTVIPKTFIGKVGTEIGQAAAWTAYGGMGRPDQGTTLADVEAYNNKESRNLPDWYSDDRFAQQYFTGTNPTTIHHANEWIQVFIDAATDPEDVGMKGKISGRAAESPDSLYVQDYSYFRKAAGTDDLRCAFTESAQEEGEADKTLYRYGVASVCLFNLADDGKLEPLAIIIDWRSNIKDSVFIYNRELDTTKQKEDWPWRYAKTCIQKTLSLNAAARSVLVPFVIAPLIPMKEDNAYQFLRSEYESFDFKGCYIPEDLRSRGFPPEEINDYKYHNYAWARCILSMWYKIRSYVKSMLLLRYCGEDPDLRVRQDQDVQNWSQEMRASVQDKGANMKTFPEFQTLDDLIDAITMCIHIASPQHTSVNYLQNYYQAFVVNKPPCFYTAPPTSREQLQAYTEPDLVAALPMNHPHEWLLASHVPYLLSFKPGDKESLIIYAASKYQIYKFKAGTRNEAVADAAARFYRDLAESEGEFKAYGEDTDDGTVVYNVLSPSWNACDIPDFRSPGTGLYNNLARLKLPHPEAVFDIDFFEENPYPFYLLAKELYPGNFQPTISHVFVALLARKNLLRLLFTQNIDCLERTAGVPADLIVEAHGSFATQRCVDCKTPFPDADMREHVAKGEPAACPVEGCMGIVKPDIVFFGEQLPAAFFENKAVPAAADLLLVLGTSLSVQPFASLPLAARDGVPRVLFNLQRVGDLGSRPDDVLCLGDCDSGVRQLADALGWREELESMWEDLIGKEEADKQRSDGEPVAG</sequence>
<dbReference type="KEGG" id="ela:UCREL1_7529"/>
<evidence type="ECO:0000256" key="1">
    <source>
        <dbReference type="ARBA" id="ARBA00001947"/>
    </source>
</evidence>
<dbReference type="CDD" id="cd01408">
    <property type="entry name" value="SIRT1"/>
    <property type="match status" value="1"/>
</dbReference>
<proteinExistence type="inferred from homology"/>
<keyword evidence="6" id="KW-0520">NAD</keyword>
<dbReference type="Gene3D" id="3.30.1600.10">
    <property type="entry name" value="SIR2/SIRT2 'Small Domain"/>
    <property type="match status" value="1"/>
</dbReference>
<feature type="active site" description="Proton acceptor" evidence="7">
    <location>
        <position position="780"/>
    </location>
</feature>
<dbReference type="GO" id="GO:0044281">
    <property type="term" value="P:small molecule metabolic process"/>
    <property type="evidence" value="ECO:0007669"/>
    <property type="project" value="UniProtKB-ARBA"/>
</dbReference>
<keyword evidence="3" id="KW-0808">Transferase</keyword>
<evidence type="ECO:0000256" key="4">
    <source>
        <dbReference type="ARBA" id="ARBA00022723"/>
    </source>
</evidence>
<dbReference type="InterPro" id="IPR036226">
    <property type="entry name" value="LipOase_C_sf"/>
</dbReference>
<dbReference type="GO" id="GO:0046872">
    <property type="term" value="F:metal ion binding"/>
    <property type="evidence" value="ECO:0007669"/>
    <property type="project" value="UniProtKB-KW"/>
</dbReference>
<name>M7TFK6_EUTLA</name>
<evidence type="ECO:0000259" key="8">
    <source>
        <dbReference type="PROSITE" id="PS50305"/>
    </source>
</evidence>
<dbReference type="Pfam" id="PF02146">
    <property type="entry name" value="SIR2"/>
    <property type="match status" value="1"/>
</dbReference>
<evidence type="ECO:0000256" key="7">
    <source>
        <dbReference type="PROSITE-ProRule" id="PRU00236"/>
    </source>
</evidence>
<dbReference type="eggNOG" id="KOG2682">
    <property type="taxonomic scope" value="Eukaryota"/>
</dbReference>
<dbReference type="PANTHER" id="PTHR11085">
    <property type="entry name" value="NAD-DEPENDENT PROTEIN DEACYLASE SIRTUIN-5, MITOCHONDRIAL-RELATED"/>
    <property type="match status" value="1"/>
</dbReference>
<feature type="domain" description="Lipoxygenase" evidence="9">
    <location>
        <begin position="396"/>
        <end position="692"/>
    </location>
</feature>
<dbReference type="Gene3D" id="3.10.450.60">
    <property type="match status" value="1"/>
</dbReference>
<accession>M7TFK6</accession>
<feature type="binding site" evidence="7">
    <location>
        <position position="788"/>
    </location>
    <ligand>
        <name>Zn(2+)</name>
        <dbReference type="ChEBI" id="CHEBI:29105"/>
    </ligand>
</feature>
<dbReference type="GO" id="GO:0016702">
    <property type="term" value="F:oxidoreductase activity, acting on single donors with incorporation of molecular oxygen, incorporation of two atoms of oxygen"/>
    <property type="evidence" value="ECO:0007669"/>
    <property type="project" value="InterPro"/>
</dbReference>
<dbReference type="PROSITE" id="PS50305">
    <property type="entry name" value="SIRTUIN"/>
    <property type="match status" value="1"/>
</dbReference>
<comment type="cofactor">
    <cofactor evidence="1">
        <name>Zn(2+)</name>
        <dbReference type="ChEBI" id="CHEBI:29105"/>
    </cofactor>
</comment>
<feature type="binding site" evidence="7">
    <location>
        <position position="817"/>
    </location>
    <ligand>
        <name>Zn(2+)</name>
        <dbReference type="ChEBI" id="CHEBI:29105"/>
    </ligand>
</feature>
<evidence type="ECO:0000256" key="2">
    <source>
        <dbReference type="ARBA" id="ARBA00006924"/>
    </source>
</evidence>
<dbReference type="HOGENOM" id="CLU_009802_0_0_1"/>
<evidence type="ECO:0000256" key="5">
    <source>
        <dbReference type="ARBA" id="ARBA00022833"/>
    </source>
</evidence>
<dbReference type="GO" id="GO:0070403">
    <property type="term" value="F:NAD+ binding"/>
    <property type="evidence" value="ECO:0007669"/>
    <property type="project" value="InterPro"/>
</dbReference>
<protein>
    <submittedName>
        <fullName evidence="10">Putative nad-dependent deacetylase sirtuin-2 protein</fullName>
    </submittedName>
</protein>
<feature type="binding site" evidence="7">
    <location>
        <position position="791"/>
    </location>
    <ligand>
        <name>Zn(2+)</name>
        <dbReference type="ChEBI" id="CHEBI:29105"/>
    </ligand>
</feature>
<evidence type="ECO:0000313" key="11">
    <source>
        <dbReference type="Proteomes" id="UP000012174"/>
    </source>
</evidence>
<dbReference type="PROSITE" id="PS51393">
    <property type="entry name" value="LIPOXYGENASE_3"/>
    <property type="match status" value="1"/>
</dbReference>
<dbReference type="EMBL" id="KB706860">
    <property type="protein sequence ID" value="EMR65495.1"/>
    <property type="molecule type" value="Genomic_DNA"/>
</dbReference>
<dbReference type="OrthoDB" id="407298at2759"/>
<evidence type="ECO:0000256" key="6">
    <source>
        <dbReference type="ARBA" id="ARBA00023027"/>
    </source>
</evidence>
<dbReference type="Gene3D" id="1.20.245.10">
    <property type="entry name" value="Lipoxygenase-1, Domain 5"/>
    <property type="match status" value="1"/>
</dbReference>
<comment type="similarity">
    <text evidence="2">Belongs to the sirtuin family. Class I subfamily.</text>
</comment>
<keyword evidence="5 7" id="KW-0862">Zinc</keyword>
<dbReference type="InterPro" id="IPR029035">
    <property type="entry name" value="DHS-like_NAD/FAD-binding_dom"/>
</dbReference>
<gene>
    <name evidence="10" type="ORF">UCREL1_7529</name>
</gene>
<dbReference type="Gene3D" id="3.40.50.1220">
    <property type="entry name" value="TPP-binding domain"/>
    <property type="match status" value="1"/>
</dbReference>
<evidence type="ECO:0000256" key="3">
    <source>
        <dbReference type="ARBA" id="ARBA00022679"/>
    </source>
</evidence>
<dbReference type="InterPro" id="IPR026591">
    <property type="entry name" value="Sirtuin_cat_small_dom_sf"/>
</dbReference>
<feature type="domain" description="Deacetylase sirtuin-type" evidence="8">
    <location>
        <begin position="651"/>
        <end position="912"/>
    </location>
</feature>
<dbReference type="InterPro" id="IPR003000">
    <property type="entry name" value="Sirtuin"/>
</dbReference>
<dbReference type="InterPro" id="IPR050134">
    <property type="entry name" value="NAD-dep_sirtuin_deacylases"/>
</dbReference>